<keyword evidence="2 5" id="KW-0863">Zinc-finger</keyword>
<keyword evidence="6" id="KW-0131">Cell cycle</keyword>
<feature type="domain" description="THAP-type" evidence="7">
    <location>
        <begin position="1"/>
        <end position="85"/>
    </location>
</feature>
<name>A0A4W3JH81_CALMI</name>
<dbReference type="GO" id="GO:0003700">
    <property type="term" value="F:DNA-binding transcription factor activity"/>
    <property type="evidence" value="ECO:0007669"/>
    <property type="project" value="UniProtKB-UniRule"/>
</dbReference>
<keyword evidence="6" id="KW-0539">Nucleus</keyword>
<dbReference type="InterPro" id="IPR026516">
    <property type="entry name" value="THAP1/10"/>
</dbReference>
<evidence type="ECO:0000256" key="2">
    <source>
        <dbReference type="ARBA" id="ARBA00022771"/>
    </source>
</evidence>
<dbReference type="PANTHER" id="PTHR46600:SF11">
    <property type="entry name" value="THAP DOMAIN-CONTAINING PROTEIN 10"/>
    <property type="match status" value="1"/>
</dbReference>
<dbReference type="GO" id="GO:0001935">
    <property type="term" value="P:endothelial cell proliferation"/>
    <property type="evidence" value="ECO:0007669"/>
    <property type="project" value="UniProtKB-UniRule"/>
</dbReference>
<evidence type="ECO:0000313" key="9">
    <source>
        <dbReference type="Proteomes" id="UP000314986"/>
    </source>
</evidence>
<proteinExistence type="inferred from homology"/>
<dbReference type="SMART" id="SM00980">
    <property type="entry name" value="THAP"/>
    <property type="match status" value="1"/>
</dbReference>
<dbReference type="InParanoid" id="A0A4W3JH81"/>
<organism evidence="8 9">
    <name type="scientific">Callorhinchus milii</name>
    <name type="common">Ghost shark</name>
    <dbReference type="NCBI Taxonomy" id="7868"/>
    <lineage>
        <taxon>Eukaryota</taxon>
        <taxon>Metazoa</taxon>
        <taxon>Chordata</taxon>
        <taxon>Craniata</taxon>
        <taxon>Vertebrata</taxon>
        <taxon>Chondrichthyes</taxon>
        <taxon>Holocephali</taxon>
        <taxon>Chimaeriformes</taxon>
        <taxon>Callorhinchidae</taxon>
        <taxon>Callorhinchus</taxon>
    </lineage>
</organism>
<reference evidence="8" key="5">
    <citation type="submission" date="2025-09" db="UniProtKB">
        <authorList>
            <consortium name="Ensembl"/>
        </authorList>
    </citation>
    <scope>IDENTIFICATION</scope>
</reference>
<accession>A0A4W3JH81</accession>
<keyword evidence="1" id="KW-0479">Metal-binding</keyword>
<evidence type="ECO:0000256" key="3">
    <source>
        <dbReference type="ARBA" id="ARBA00022833"/>
    </source>
</evidence>
<sequence length="160" mass="18223">MPNACAAPSCRRRSTRCRGLAFYRFPRDPARCRQWVDNCQRPDLRAKSPEQLHHQHRLCALHFTRDLLQCPRRSLLRPDAVPTLFDLPPSPPKKPDSKKWSLHSRRFVGQPCNCAIGCRVSSTKCTVALAVFCGEALHVSQPSVKLFRTNCGPDEARFQD</sequence>
<reference evidence="9" key="3">
    <citation type="journal article" date="2014" name="Nature">
        <title>Elephant shark genome provides unique insights into gnathostome evolution.</title>
        <authorList>
            <consortium name="International Elephant Shark Genome Sequencing Consortium"/>
            <person name="Venkatesh B."/>
            <person name="Lee A.P."/>
            <person name="Ravi V."/>
            <person name="Maurya A.K."/>
            <person name="Lian M.M."/>
            <person name="Swann J.B."/>
            <person name="Ohta Y."/>
            <person name="Flajnik M.F."/>
            <person name="Sutoh Y."/>
            <person name="Kasahara M."/>
            <person name="Hoon S."/>
            <person name="Gangu V."/>
            <person name="Roy S.W."/>
            <person name="Irimia M."/>
            <person name="Korzh V."/>
            <person name="Kondrychyn I."/>
            <person name="Lim Z.W."/>
            <person name="Tay B.H."/>
            <person name="Tohari S."/>
            <person name="Kong K.W."/>
            <person name="Ho S."/>
            <person name="Lorente-Galdos B."/>
            <person name="Quilez J."/>
            <person name="Marques-Bonet T."/>
            <person name="Raney B.J."/>
            <person name="Ingham P.W."/>
            <person name="Tay A."/>
            <person name="Hillier L.W."/>
            <person name="Minx P."/>
            <person name="Boehm T."/>
            <person name="Wilson R.K."/>
            <person name="Brenner S."/>
            <person name="Warren W.C."/>
        </authorList>
    </citation>
    <scope>NUCLEOTIDE SEQUENCE [LARGE SCALE GENOMIC DNA]</scope>
</reference>
<dbReference type="PANTHER" id="PTHR46600">
    <property type="entry name" value="THAP DOMAIN-CONTAINING"/>
    <property type="match status" value="1"/>
</dbReference>
<dbReference type="STRING" id="7868.ENSCMIP00000038786"/>
<dbReference type="Ensembl" id="ENSCMIT00000039339.1">
    <property type="protein sequence ID" value="ENSCMIP00000038786.1"/>
    <property type="gene ID" value="ENSCMIG00000016273.1"/>
</dbReference>
<dbReference type="InterPro" id="IPR006612">
    <property type="entry name" value="THAP_Znf"/>
</dbReference>
<comment type="similarity">
    <text evidence="6">Belongs to the THAP1 family.</text>
</comment>
<dbReference type="PROSITE" id="PS50950">
    <property type="entry name" value="ZF_THAP"/>
    <property type="match status" value="1"/>
</dbReference>
<dbReference type="Proteomes" id="UP000314986">
    <property type="component" value="Unassembled WGS sequence"/>
</dbReference>
<comment type="subcellular location">
    <subcellularLocation>
        <location evidence="6">Nucleus</location>
        <location evidence="6">Nucleoplasm</location>
    </subcellularLocation>
</comment>
<keyword evidence="4 5" id="KW-0238">DNA-binding</keyword>
<keyword evidence="6" id="KW-0175">Coiled coil</keyword>
<reference evidence="9" key="2">
    <citation type="journal article" date="2007" name="PLoS Biol.">
        <title>Survey sequencing and comparative analysis of the elephant shark (Callorhinchus milii) genome.</title>
        <authorList>
            <person name="Venkatesh B."/>
            <person name="Kirkness E.F."/>
            <person name="Loh Y.H."/>
            <person name="Halpern A.L."/>
            <person name="Lee A.P."/>
            <person name="Johnson J."/>
            <person name="Dandona N."/>
            <person name="Viswanathan L.D."/>
            <person name="Tay A."/>
            <person name="Venter J.C."/>
            <person name="Strausberg R.L."/>
            <person name="Brenner S."/>
        </authorList>
    </citation>
    <scope>NUCLEOTIDE SEQUENCE [LARGE SCALE GENOMIC DNA]</scope>
</reference>
<reference evidence="9" key="1">
    <citation type="journal article" date="2006" name="Science">
        <title>Ancient noncoding elements conserved in the human genome.</title>
        <authorList>
            <person name="Venkatesh B."/>
            <person name="Kirkness E.F."/>
            <person name="Loh Y.H."/>
            <person name="Halpern A.L."/>
            <person name="Lee A.P."/>
            <person name="Johnson J."/>
            <person name="Dandona N."/>
            <person name="Viswanathan L.D."/>
            <person name="Tay A."/>
            <person name="Venter J.C."/>
            <person name="Strausberg R.L."/>
            <person name="Brenner S."/>
        </authorList>
    </citation>
    <scope>NUCLEOTIDE SEQUENCE [LARGE SCALE GENOMIC DNA]</scope>
</reference>
<evidence type="ECO:0000256" key="6">
    <source>
        <dbReference type="RuleBase" id="RU369073"/>
    </source>
</evidence>
<dbReference type="GO" id="GO:0005654">
    <property type="term" value="C:nucleoplasm"/>
    <property type="evidence" value="ECO:0007669"/>
    <property type="project" value="UniProtKB-SubCell"/>
</dbReference>
<protein>
    <recommendedName>
        <fullName evidence="6">THAP domain-containing protein 1</fullName>
    </recommendedName>
</protein>
<evidence type="ECO:0000256" key="5">
    <source>
        <dbReference type="PROSITE-ProRule" id="PRU00309"/>
    </source>
</evidence>
<dbReference type="GO" id="GO:0008270">
    <property type="term" value="F:zinc ion binding"/>
    <property type="evidence" value="ECO:0007669"/>
    <property type="project" value="UniProtKB-KW"/>
</dbReference>
<evidence type="ECO:0000259" key="7">
    <source>
        <dbReference type="PROSITE" id="PS50950"/>
    </source>
</evidence>
<evidence type="ECO:0000313" key="8">
    <source>
        <dbReference type="Ensembl" id="ENSCMIP00000038786.1"/>
    </source>
</evidence>
<keyword evidence="6" id="KW-0805">Transcription regulation</keyword>
<dbReference type="GO" id="GO:0043565">
    <property type="term" value="F:sequence-specific DNA binding"/>
    <property type="evidence" value="ECO:0007669"/>
    <property type="project" value="UniProtKB-UniRule"/>
</dbReference>
<keyword evidence="6" id="KW-0804">Transcription</keyword>
<evidence type="ECO:0000256" key="1">
    <source>
        <dbReference type="ARBA" id="ARBA00022723"/>
    </source>
</evidence>
<dbReference type="AlphaFoldDB" id="A0A4W3JH81"/>
<comment type="function">
    <text evidence="6">DNA-binding transcription regulator that regulates endothelial cell proliferation and G1/S cell-cycle progression. Specifically binds the 5'-[AT]NTNN[GT]GGCA[AGT]-3' core DNA sequence and acts by modulating expression of pRB-E2F cell-cycle target genes.</text>
</comment>
<keyword evidence="3" id="KW-0862">Zinc</keyword>
<reference evidence="8" key="4">
    <citation type="submission" date="2025-08" db="UniProtKB">
        <authorList>
            <consortium name="Ensembl"/>
        </authorList>
    </citation>
    <scope>IDENTIFICATION</scope>
</reference>
<dbReference type="SUPFAM" id="SSF57716">
    <property type="entry name" value="Glucocorticoid receptor-like (DNA-binding domain)"/>
    <property type="match status" value="1"/>
</dbReference>
<keyword evidence="9" id="KW-1185">Reference proteome</keyword>
<dbReference type="GeneTree" id="ENSGT00940000169601"/>
<dbReference type="SMART" id="SM00692">
    <property type="entry name" value="DM3"/>
    <property type="match status" value="1"/>
</dbReference>
<dbReference type="Pfam" id="PF05485">
    <property type="entry name" value="THAP"/>
    <property type="match status" value="1"/>
</dbReference>
<evidence type="ECO:0000256" key="4">
    <source>
        <dbReference type="ARBA" id="ARBA00023125"/>
    </source>
</evidence>